<evidence type="ECO:0000256" key="10">
    <source>
        <dbReference type="PIRSR" id="PIRSR601461-1"/>
    </source>
</evidence>
<comment type="subcellular location">
    <subcellularLocation>
        <location evidence="1">Cell membrane</location>
    </subcellularLocation>
</comment>
<dbReference type="GO" id="GO:0006508">
    <property type="term" value="P:proteolysis"/>
    <property type="evidence" value="ECO:0007669"/>
    <property type="project" value="UniProtKB-KW"/>
</dbReference>
<evidence type="ECO:0000256" key="12">
    <source>
        <dbReference type="RuleBase" id="RU000454"/>
    </source>
</evidence>
<dbReference type="CDD" id="cd05471">
    <property type="entry name" value="pepsin_like"/>
    <property type="match status" value="1"/>
</dbReference>
<dbReference type="InterPro" id="IPR033121">
    <property type="entry name" value="PEPTIDASE_A1"/>
</dbReference>
<keyword evidence="5 12" id="KW-0064">Aspartyl protease</keyword>
<feature type="chain" id="PRO_5043844190" description="Peptidase A1 domain-containing protein" evidence="13">
    <location>
        <begin position="19"/>
        <end position="505"/>
    </location>
</feature>
<keyword evidence="6 12" id="KW-0378">Hydrolase</keyword>
<dbReference type="GO" id="GO:0005886">
    <property type="term" value="C:plasma membrane"/>
    <property type="evidence" value="ECO:0007669"/>
    <property type="project" value="UniProtKB-SubCell"/>
</dbReference>
<keyword evidence="9" id="KW-0449">Lipoprotein</keyword>
<keyword evidence="3" id="KW-1003">Cell membrane</keyword>
<keyword evidence="7" id="KW-0472">Membrane</keyword>
<feature type="active site" evidence="10">
    <location>
        <position position="122"/>
    </location>
</feature>
<keyword evidence="8" id="KW-0325">Glycoprotein</keyword>
<evidence type="ECO:0000313" key="15">
    <source>
        <dbReference type="EMBL" id="KAK6535121.1"/>
    </source>
</evidence>
<evidence type="ECO:0000256" key="8">
    <source>
        <dbReference type="ARBA" id="ARBA00023180"/>
    </source>
</evidence>
<accession>A0AAV9X439</accession>
<dbReference type="FunFam" id="2.40.70.10:FF:000008">
    <property type="entry name" value="Cathepsin D"/>
    <property type="match status" value="1"/>
</dbReference>
<organism evidence="15 16">
    <name type="scientific">Orbilia ellipsospora</name>
    <dbReference type="NCBI Taxonomy" id="2528407"/>
    <lineage>
        <taxon>Eukaryota</taxon>
        <taxon>Fungi</taxon>
        <taxon>Dikarya</taxon>
        <taxon>Ascomycota</taxon>
        <taxon>Pezizomycotina</taxon>
        <taxon>Orbiliomycetes</taxon>
        <taxon>Orbiliales</taxon>
        <taxon>Orbiliaceae</taxon>
        <taxon>Orbilia</taxon>
    </lineage>
</organism>
<evidence type="ECO:0000256" key="2">
    <source>
        <dbReference type="ARBA" id="ARBA00007447"/>
    </source>
</evidence>
<evidence type="ECO:0000256" key="6">
    <source>
        <dbReference type="ARBA" id="ARBA00022801"/>
    </source>
</evidence>
<dbReference type="InterPro" id="IPR001969">
    <property type="entry name" value="Aspartic_peptidase_AS"/>
</dbReference>
<gene>
    <name evidence="15" type="ORF">TWF694_001603</name>
</gene>
<dbReference type="PRINTS" id="PR00792">
    <property type="entry name" value="PEPSIN"/>
</dbReference>
<name>A0AAV9X439_9PEZI</name>
<comment type="caution">
    <text evidence="15">The sequence shown here is derived from an EMBL/GenBank/DDBJ whole genome shotgun (WGS) entry which is preliminary data.</text>
</comment>
<reference evidence="15 16" key="1">
    <citation type="submission" date="2019-10" db="EMBL/GenBank/DDBJ databases">
        <authorList>
            <person name="Palmer J.M."/>
        </authorList>
    </citation>
    <scope>NUCLEOTIDE SEQUENCE [LARGE SCALE GENOMIC DNA]</scope>
    <source>
        <strain evidence="15 16">TWF694</strain>
    </source>
</reference>
<feature type="domain" description="Peptidase A1" evidence="14">
    <location>
        <begin position="104"/>
        <end position="418"/>
    </location>
</feature>
<evidence type="ECO:0000256" key="13">
    <source>
        <dbReference type="SAM" id="SignalP"/>
    </source>
</evidence>
<feature type="active site" evidence="10">
    <location>
        <position position="311"/>
    </location>
</feature>
<dbReference type="InterPro" id="IPR001461">
    <property type="entry name" value="Aspartic_peptidase_A1"/>
</dbReference>
<dbReference type="Pfam" id="PF00026">
    <property type="entry name" value="Asp"/>
    <property type="match status" value="1"/>
</dbReference>
<dbReference type="GO" id="GO:0004190">
    <property type="term" value="F:aspartic-type endopeptidase activity"/>
    <property type="evidence" value="ECO:0007669"/>
    <property type="project" value="UniProtKB-KW"/>
</dbReference>
<keyword evidence="11" id="KW-1015">Disulfide bond</keyword>
<dbReference type="PANTHER" id="PTHR47966">
    <property type="entry name" value="BETA-SITE APP-CLEAVING ENZYME, ISOFORM A-RELATED"/>
    <property type="match status" value="1"/>
</dbReference>
<evidence type="ECO:0000256" key="3">
    <source>
        <dbReference type="ARBA" id="ARBA00022475"/>
    </source>
</evidence>
<evidence type="ECO:0000313" key="16">
    <source>
        <dbReference type="Proteomes" id="UP001365542"/>
    </source>
</evidence>
<evidence type="ECO:0000256" key="9">
    <source>
        <dbReference type="ARBA" id="ARBA00023288"/>
    </source>
</evidence>
<dbReference type="FunFam" id="2.40.70.10:FF:000060">
    <property type="entry name" value="Aspartic-type endopeptidase ctsD"/>
    <property type="match status" value="1"/>
</dbReference>
<evidence type="ECO:0000256" key="7">
    <source>
        <dbReference type="ARBA" id="ARBA00023136"/>
    </source>
</evidence>
<keyword evidence="4 12" id="KW-0645">Protease</keyword>
<sequence length="505" mass="54662">MRLISLICLAVRINPIGAFVPWRIDPSDLDPASFHLVSKPRSATVRRHESTIDNIEAKFKRYRRTVETPPSIDQQAITFPLVARNNDKSSGPIILYSDPDDISYWVNVQFGSSNKPFRLVLDTGSADTWIPSSGCISKSCIAHSTFGASDSSTLQLLNNNKTFSIEYASGNVEGVIIKDSMTLGPMALKDVEFGLANTVSDDFTTFPVDGILGLGFPSASVEKVPTFLDNLVSQNIVSKRVFGVYLQRTADGLKNGSVIFGTVDSSRIDGGADALKYYSLNGTGGLWSIRMDDVVIDNQNIDFGGRSVIIDTGTALILIPPNDALKLHQHIPGTKSNGETFYIPCDTQLSLEFQFGNDKYSISFRDYVGAKIDSAGTLCLSLIVGRSVVRDGAWLIGDVFLRNVYSVFDMDNLRIGLGMPLVIPNPSGTTTTTSKPTSVLIPTSILAPQGINPPSQTFTNAPEVASTTSAPITTSSPSVASSCQTFVVINWIWALFFTLTFLHSA</sequence>
<dbReference type="InterPro" id="IPR021109">
    <property type="entry name" value="Peptidase_aspartic_dom_sf"/>
</dbReference>
<keyword evidence="13" id="KW-0732">Signal</keyword>
<dbReference type="EMBL" id="JAVHJO010000010">
    <property type="protein sequence ID" value="KAK6535121.1"/>
    <property type="molecule type" value="Genomic_DNA"/>
</dbReference>
<evidence type="ECO:0000256" key="1">
    <source>
        <dbReference type="ARBA" id="ARBA00004236"/>
    </source>
</evidence>
<dbReference type="Proteomes" id="UP001365542">
    <property type="component" value="Unassembled WGS sequence"/>
</dbReference>
<dbReference type="PANTHER" id="PTHR47966:SF75">
    <property type="entry name" value="ENDOPEPTIDASE (CTSD), PUTATIVE (AFU_ORTHOLOGUE AFUA_4G07040)-RELATED"/>
    <property type="match status" value="1"/>
</dbReference>
<dbReference type="PROSITE" id="PS00141">
    <property type="entry name" value="ASP_PROTEASE"/>
    <property type="match status" value="2"/>
</dbReference>
<dbReference type="PROSITE" id="PS51767">
    <property type="entry name" value="PEPTIDASE_A1"/>
    <property type="match status" value="1"/>
</dbReference>
<evidence type="ECO:0000256" key="5">
    <source>
        <dbReference type="ARBA" id="ARBA00022750"/>
    </source>
</evidence>
<dbReference type="AlphaFoldDB" id="A0AAV9X439"/>
<evidence type="ECO:0000259" key="14">
    <source>
        <dbReference type="PROSITE" id="PS51767"/>
    </source>
</evidence>
<dbReference type="InterPro" id="IPR034164">
    <property type="entry name" value="Pepsin-like_dom"/>
</dbReference>
<feature type="signal peptide" evidence="13">
    <location>
        <begin position="1"/>
        <end position="18"/>
    </location>
</feature>
<keyword evidence="16" id="KW-1185">Reference proteome</keyword>
<comment type="similarity">
    <text evidence="2 12">Belongs to the peptidase A1 family.</text>
</comment>
<feature type="disulfide bond" evidence="11">
    <location>
        <begin position="345"/>
        <end position="379"/>
    </location>
</feature>
<proteinExistence type="inferred from homology"/>
<feature type="disulfide bond" evidence="11">
    <location>
        <begin position="135"/>
        <end position="140"/>
    </location>
</feature>
<dbReference type="Gene3D" id="2.40.70.10">
    <property type="entry name" value="Acid Proteases"/>
    <property type="match status" value="2"/>
</dbReference>
<dbReference type="SUPFAM" id="SSF50630">
    <property type="entry name" value="Acid proteases"/>
    <property type="match status" value="1"/>
</dbReference>
<protein>
    <recommendedName>
        <fullName evidence="14">Peptidase A1 domain-containing protein</fullName>
    </recommendedName>
</protein>
<evidence type="ECO:0000256" key="11">
    <source>
        <dbReference type="PIRSR" id="PIRSR601461-2"/>
    </source>
</evidence>
<evidence type="ECO:0000256" key="4">
    <source>
        <dbReference type="ARBA" id="ARBA00022670"/>
    </source>
</evidence>